<sequence length="123" mass="14143">MKKFGKGIVRLNSNNSTESRVAISFKAYSSIVMKTCLRLIRFKGLFPLTIPQFTAMALETSFLCTVSEAKIRKALNPYMKELSLEPAYLVSWPRILAYSPEKRVVPRMQVLKILDEKKLDRNK</sequence>
<dbReference type="EMBL" id="JAJAGQ010000015">
    <property type="protein sequence ID" value="KAJ8541441.1"/>
    <property type="molecule type" value="Genomic_DNA"/>
</dbReference>
<reference evidence="5" key="1">
    <citation type="journal article" date="2023" name="Proc. Natl. Acad. Sci. U.S.A.">
        <title>Genomic and structural basis for evolution of tropane alkaloid biosynthesis.</title>
        <authorList>
            <person name="Wanga Y.-J."/>
            <person name="Taina T."/>
            <person name="Yua J.-Y."/>
            <person name="Lia J."/>
            <person name="Xua B."/>
            <person name="Chenc J."/>
            <person name="D'Auriad J.C."/>
            <person name="Huanga J.-P."/>
            <person name="Huanga S.-X."/>
        </authorList>
    </citation>
    <scope>NUCLEOTIDE SEQUENCE [LARGE SCALE GENOMIC DNA]</scope>
    <source>
        <strain evidence="5">cv. KIB-2019</strain>
    </source>
</reference>
<protein>
    <submittedName>
        <fullName evidence="4">Uncharacterized protein</fullName>
    </submittedName>
</protein>
<dbReference type="Proteomes" id="UP001152561">
    <property type="component" value="Unassembled WGS sequence"/>
</dbReference>
<dbReference type="Gene3D" id="1.25.70.10">
    <property type="entry name" value="Transcription termination factor 3, mitochondrial"/>
    <property type="match status" value="1"/>
</dbReference>
<dbReference type="GO" id="GO:0006353">
    <property type="term" value="P:DNA-templated transcription termination"/>
    <property type="evidence" value="ECO:0007669"/>
    <property type="project" value="UniProtKB-KW"/>
</dbReference>
<comment type="similarity">
    <text evidence="1">Belongs to the mTERF family.</text>
</comment>
<dbReference type="Pfam" id="PF02536">
    <property type="entry name" value="mTERF"/>
    <property type="match status" value="1"/>
</dbReference>
<keyword evidence="2" id="KW-0804">Transcription</keyword>
<dbReference type="GO" id="GO:0003676">
    <property type="term" value="F:nucleic acid binding"/>
    <property type="evidence" value="ECO:0007669"/>
    <property type="project" value="InterPro"/>
</dbReference>
<gene>
    <name evidence="4" type="ORF">K7X08_002257</name>
</gene>
<dbReference type="InterPro" id="IPR038538">
    <property type="entry name" value="MTERF_sf"/>
</dbReference>
<keyword evidence="5" id="KW-1185">Reference proteome</keyword>
<evidence type="ECO:0000256" key="1">
    <source>
        <dbReference type="ARBA" id="ARBA00007692"/>
    </source>
</evidence>
<comment type="caution">
    <text evidence="4">The sequence shown here is derived from an EMBL/GenBank/DDBJ whole genome shotgun (WGS) entry which is preliminary data.</text>
</comment>
<evidence type="ECO:0000256" key="3">
    <source>
        <dbReference type="ARBA" id="ARBA00022946"/>
    </source>
</evidence>
<evidence type="ECO:0000313" key="4">
    <source>
        <dbReference type="EMBL" id="KAJ8541441.1"/>
    </source>
</evidence>
<keyword evidence="2" id="KW-0805">Transcription regulation</keyword>
<keyword evidence="2" id="KW-0806">Transcription termination</keyword>
<keyword evidence="3" id="KW-0809">Transit peptide</keyword>
<dbReference type="OrthoDB" id="637682at2759"/>
<organism evidence="4 5">
    <name type="scientific">Anisodus acutangulus</name>
    <dbReference type="NCBI Taxonomy" id="402998"/>
    <lineage>
        <taxon>Eukaryota</taxon>
        <taxon>Viridiplantae</taxon>
        <taxon>Streptophyta</taxon>
        <taxon>Embryophyta</taxon>
        <taxon>Tracheophyta</taxon>
        <taxon>Spermatophyta</taxon>
        <taxon>Magnoliopsida</taxon>
        <taxon>eudicotyledons</taxon>
        <taxon>Gunneridae</taxon>
        <taxon>Pentapetalae</taxon>
        <taxon>asterids</taxon>
        <taxon>lamiids</taxon>
        <taxon>Solanales</taxon>
        <taxon>Solanaceae</taxon>
        <taxon>Solanoideae</taxon>
        <taxon>Hyoscyameae</taxon>
        <taxon>Anisodus</taxon>
    </lineage>
</organism>
<dbReference type="InterPro" id="IPR003690">
    <property type="entry name" value="MTERF"/>
</dbReference>
<evidence type="ECO:0000313" key="5">
    <source>
        <dbReference type="Proteomes" id="UP001152561"/>
    </source>
</evidence>
<evidence type="ECO:0000256" key="2">
    <source>
        <dbReference type="ARBA" id="ARBA00022472"/>
    </source>
</evidence>
<dbReference type="AlphaFoldDB" id="A0A9Q1LRI0"/>
<proteinExistence type="inferred from homology"/>
<name>A0A9Q1LRI0_9SOLA</name>
<accession>A0A9Q1LRI0</accession>